<evidence type="ECO:0000313" key="1">
    <source>
        <dbReference type="EMBL" id="GAC17253.1"/>
    </source>
</evidence>
<dbReference type="eggNOG" id="COG3613">
    <property type="taxonomic scope" value="Bacteria"/>
</dbReference>
<accession>K6YKV0</accession>
<protein>
    <submittedName>
        <fullName evidence="1">Uncharacterized protein</fullName>
    </submittedName>
</protein>
<name>K6YKV0_9ALTE</name>
<dbReference type="Gene3D" id="3.40.50.450">
    <property type="match status" value="1"/>
</dbReference>
<sequence length="344" mass="38787">MPFSNELTDVYKHLICEGLNDYYEVSRADDIKSQNNILKDIVVAISTSDLIVADLTDSNPNVYYELGIAHALQKDVVLLIQDIEELPFDLRSYRVIPYSLHFAKMNNAKKELLEIAKGAFKDSIPFGNPVKDFSFQVSKSTTVSISEALNIDSDIESYGLWDHQIEMEEKFKTLMEILDNVSEILLGEVVPEISETTKLILSSADLPTKDRRNFIVKLAKCLDKFSFELSKDNERYRTVINDLGTNIEFVLVNGTSRTLEPKKEITKFISEIDAVEKGASEGRKGFSSFLQSIKDVPNMTSALTSANRNMQKEVESFIDNIDQTISMSVRARTIGRDLLSKITA</sequence>
<comment type="caution">
    <text evidence="1">The sequence shown here is derived from an EMBL/GenBank/DDBJ whole genome shotgun (WGS) entry which is preliminary data.</text>
</comment>
<proteinExistence type="predicted"/>
<keyword evidence="2" id="KW-1185">Reference proteome</keyword>
<reference evidence="1 2" key="1">
    <citation type="journal article" date="2017" name="Antonie Van Leeuwenhoek">
        <title>Rhizobium rhizosphaerae sp. nov., a novel species isolated from rice rhizosphere.</title>
        <authorList>
            <person name="Zhao J.J."/>
            <person name="Zhang J."/>
            <person name="Zhang R.J."/>
            <person name="Zhang C.W."/>
            <person name="Yin H.Q."/>
            <person name="Zhang X.X."/>
        </authorList>
    </citation>
    <scope>NUCLEOTIDE SEQUENCE [LARGE SCALE GENOMIC DNA]</scope>
    <source>
        <strain evidence="1 2">BSs20135</strain>
    </source>
</reference>
<dbReference type="Proteomes" id="UP000006327">
    <property type="component" value="Unassembled WGS sequence"/>
</dbReference>
<organism evidence="1 2">
    <name type="scientific">Paraglaciecola arctica BSs20135</name>
    <dbReference type="NCBI Taxonomy" id="493475"/>
    <lineage>
        <taxon>Bacteria</taxon>
        <taxon>Pseudomonadati</taxon>
        <taxon>Pseudomonadota</taxon>
        <taxon>Gammaproteobacteria</taxon>
        <taxon>Alteromonadales</taxon>
        <taxon>Alteromonadaceae</taxon>
        <taxon>Paraglaciecola</taxon>
    </lineage>
</organism>
<dbReference type="SUPFAM" id="SSF52309">
    <property type="entry name" value="N-(deoxy)ribosyltransferase-like"/>
    <property type="match status" value="1"/>
</dbReference>
<dbReference type="AlphaFoldDB" id="K6YKV0"/>
<dbReference type="EMBL" id="BAEO01000006">
    <property type="protein sequence ID" value="GAC17253.1"/>
    <property type="molecule type" value="Genomic_DNA"/>
</dbReference>
<gene>
    <name evidence="1" type="ORF">GARC_0271</name>
</gene>
<dbReference type="STRING" id="493475.GARC_0271"/>
<evidence type="ECO:0000313" key="2">
    <source>
        <dbReference type="Proteomes" id="UP000006327"/>
    </source>
</evidence>